<evidence type="ECO:0000313" key="3">
    <source>
        <dbReference type="Proteomes" id="UP001240984"/>
    </source>
</evidence>
<protein>
    <recommendedName>
        <fullName evidence="4">DNA-binding protein</fullName>
    </recommendedName>
</protein>
<dbReference type="EMBL" id="JAUSRA010000001">
    <property type="protein sequence ID" value="MDP9792616.1"/>
    <property type="molecule type" value="Genomic_DNA"/>
</dbReference>
<organism evidence="2 3">
    <name type="scientific">Catenuloplanes nepalensis</name>
    <dbReference type="NCBI Taxonomy" id="587533"/>
    <lineage>
        <taxon>Bacteria</taxon>
        <taxon>Bacillati</taxon>
        <taxon>Actinomycetota</taxon>
        <taxon>Actinomycetes</taxon>
        <taxon>Micromonosporales</taxon>
        <taxon>Micromonosporaceae</taxon>
        <taxon>Catenuloplanes</taxon>
    </lineage>
</organism>
<feature type="region of interest" description="Disordered" evidence="1">
    <location>
        <begin position="1"/>
        <end position="21"/>
    </location>
</feature>
<sequence>MTRSAEAAPTSGRVRLQPDGRHGAVIGTVAGTDETTIEVLLDDGTTTTVSATTLTRPPHLAADPAGYTAAIAANERPATRVHPDEREAPALSDYLDALAGIQAYRRQVDQDELRLIDAARAAGATWQQIGLALGSDHGGAKQRGHRRQQALATRSQPA</sequence>
<name>A0ABT9MMR9_9ACTN</name>
<reference evidence="2 3" key="1">
    <citation type="submission" date="2023-07" db="EMBL/GenBank/DDBJ databases">
        <title>Sequencing the genomes of 1000 actinobacteria strains.</title>
        <authorList>
            <person name="Klenk H.-P."/>
        </authorList>
    </citation>
    <scope>NUCLEOTIDE SEQUENCE [LARGE SCALE GENOMIC DNA]</scope>
    <source>
        <strain evidence="2 3">DSM 44710</strain>
    </source>
</reference>
<evidence type="ECO:0008006" key="4">
    <source>
        <dbReference type="Google" id="ProtNLM"/>
    </source>
</evidence>
<dbReference type="Proteomes" id="UP001240984">
    <property type="component" value="Unassembled WGS sequence"/>
</dbReference>
<evidence type="ECO:0000256" key="1">
    <source>
        <dbReference type="SAM" id="MobiDB-lite"/>
    </source>
</evidence>
<evidence type="ECO:0000313" key="2">
    <source>
        <dbReference type="EMBL" id="MDP9792616.1"/>
    </source>
</evidence>
<dbReference type="RefSeq" id="WP_306827490.1">
    <property type="nucleotide sequence ID" value="NZ_JAUSRA010000001.1"/>
</dbReference>
<gene>
    <name evidence="2" type="ORF">J2S43_001128</name>
</gene>
<keyword evidence="3" id="KW-1185">Reference proteome</keyword>
<feature type="region of interest" description="Disordered" evidence="1">
    <location>
        <begin position="135"/>
        <end position="158"/>
    </location>
</feature>
<accession>A0ABT9MMR9</accession>
<proteinExistence type="predicted"/>
<comment type="caution">
    <text evidence="2">The sequence shown here is derived from an EMBL/GenBank/DDBJ whole genome shotgun (WGS) entry which is preliminary data.</text>
</comment>